<sequence>MTLRGITIRPPWVHAITEPPLHPAFGAGFPKRTENRGRPTGYRGEIAIHAGATWCKAGLADGRVQRYLHGTYVDPAAPGFLALGLAVGAVLAVADLVDCHQAALLDAIGETCCWPWGEPWHAPGRPAFHLVLDNVRSLGEPVRVAGQLAVPWTLPGDVEAAVRAQLTAVAS</sequence>
<accession>A0ABY5Z779</accession>
<keyword evidence="2" id="KW-1185">Reference proteome</keyword>
<dbReference type="Gene3D" id="2.30.130.30">
    <property type="entry name" value="Hypothetical protein"/>
    <property type="match status" value="1"/>
</dbReference>
<organism evidence="1 2">
    <name type="scientific">Dactylosporangium roseum</name>
    <dbReference type="NCBI Taxonomy" id="47989"/>
    <lineage>
        <taxon>Bacteria</taxon>
        <taxon>Bacillati</taxon>
        <taxon>Actinomycetota</taxon>
        <taxon>Actinomycetes</taxon>
        <taxon>Micromonosporales</taxon>
        <taxon>Micromonosporaceae</taxon>
        <taxon>Dactylosporangium</taxon>
    </lineage>
</organism>
<gene>
    <name evidence="1" type="ORF">Drose_06435</name>
</gene>
<dbReference type="SUPFAM" id="SSF88697">
    <property type="entry name" value="PUA domain-like"/>
    <property type="match status" value="1"/>
</dbReference>
<protein>
    <recommendedName>
        <fullName evidence="3">ASCH domain-containing protein</fullName>
    </recommendedName>
</protein>
<reference evidence="1" key="1">
    <citation type="submission" date="2021-04" db="EMBL/GenBank/DDBJ databases">
        <title>Biosynthetic gene clusters of Dactylosporangioum roseum.</title>
        <authorList>
            <person name="Hartkoorn R.C."/>
            <person name="Beaudoing E."/>
            <person name="Hot D."/>
            <person name="Moureu S."/>
        </authorList>
    </citation>
    <scope>NUCLEOTIDE SEQUENCE</scope>
    <source>
        <strain evidence="1">NRRL B-16295</strain>
    </source>
</reference>
<proteinExistence type="predicted"/>
<dbReference type="RefSeq" id="WP_260727272.1">
    <property type="nucleotide sequence ID" value="NZ_BAAABS010000033.1"/>
</dbReference>
<evidence type="ECO:0000313" key="1">
    <source>
        <dbReference type="EMBL" id="UWZ37910.1"/>
    </source>
</evidence>
<evidence type="ECO:0000313" key="2">
    <source>
        <dbReference type="Proteomes" id="UP001058271"/>
    </source>
</evidence>
<dbReference type="Proteomes" id="UP001058271">
    <property type="component" value="Chromosome"/>
</dbReference>
<dbReference type="InterPro" id="IPR015947">
    <property type="entry name" value="PUA-like_sf"/>
</dbReference>
<evidence type="ECO:0008006" key="3">
    <source>
        <dbReference type="Google" id="ProtNLM"/>
    </source>
</evidence>
<name>A0ABY5Z779_9ACTN</name>
<dbReference type="EMBL" id="CP073721">
    <property type="protein sequence ID" value="UWZ37910.1"/>
    <property type="molecule type" value="Genomic_DNA"/>
</dbReference>